<reference evidence="7" key="1">
    <citation type="journal article" date="2023" name="Microbiol Resour">
        <title>Genome Sequences of Rhodoplanes serenus and Two Thermotolerant Strains, Rhodoplanes tepidamans and 'Rhodoplanes cryptolactis,' Further Refine the Genus.</title>
        <authorList>
            <person name="Rayyan A.A."/>
            <person name="Kyndt J.A."/>
        </authorList>
    </citation>
    <scope>NUCLEOTIDE SEQUENCE</scope>
    <source>
        <strain evidence="7">DSM 9987</strain>
    </source>
</reference>
<dbReference type="NCBIfam" id="TIGR02431">
    <property type="entry name" value="pcaR_pcaU"/>
    <property type="match status" value="1"/>
</dbReference>
<accession>A0ABT5J798</accession>
<dbReference type="PROSITE" id="PS51078">
    <property type="entry name" value="ICLR_ED"/>
    <property type="match status" value="1"/>
</dbReference>
<dbReference type="Pfam" id="PF01614">
    <property type="entry name" value="IclR_C"/>
    <property type="match status" value="1"/>
</dbReference>
<protein>
    <submittedName>
        <fullName evidence="7">IclR family transcriptional regulator C-terminal domain-containing protein</fullName>
    </submittedName>
</protein>
<dbReference type="InterPro" id="IPR029016">
    <property type="entry name" value="GAF-like_dom_sf"/>
</dbReference>
<dbReference type="Pfam" id="PF09339">
    <property type="entry name" value="HTH_IclR"/>
    <property type="match status" value="1"/>
</dbReference>
<dbReference type="RefSeq" id="WP_272776234.1">
    <property type="nucleotide sequence ID" value="NZ_JAQQLI010000007.1"/>
</dbReference>
<comment type="caution">
    <text evidence="7">The sequence shown here is derived from an EMBL/GenBank/DDBJ whole genome shotgun (WGS) entry which is preliminary data.</text>
</comment>
<keyword evidence="8" id="KW-1185">Reference proteome</keyword>
<evidence type="ECO:0000259" key="5">
    <source>
        <dbReference type="PROSITE" id="PS51077"/>
    </source>
</evidence>
<proteinExistence type="predicted"/>
<dbReference type="SUPFAM" id="SSF46785">
    <property type="entry name" value="Winged helix' DNA-binding domain"/>
    <property type="match status" value="1"/>
</dbReference>
<evidence type="ECO:0000256" key="1">
    <source>
        <dbReference type="ARBA" id="ARBA00023015"/>
    </source>
</evidence>
<dbReference type="InterPro" id="IPR036388">
    <property type="entry name" value="WH-like_DNA-bd_sf"/>
</dbReference>
<feature type="compositionally biased region" description="Acidic residues" evidence="4">
    <location>
        <begin position="1"/>
        <end position="11"/>
    </location>
</feature>
<feature type="region of interest" description="Disordered" evidence="4">
    <location>
        <begin position="1"/>
        <end position="25"/>
    </location>
</feature>
<dbReference type="Gene3D" id="1.10.10.10">
    <property type="entry name" value="Winged helix-like DNA-binding domain superfamily/Winged helix DNA-binding domain"/>
    <property type="match status" value="1"/>
</dbReference>
<name>A0ABT5J798_RHOTP</name>
<evidence type="ECO:0000313" key="8">
    <source>
        <dbReference type="Proteomes" id="UP001165652"/>
    </source>
</evidence>
<organism evidence="7 8">
    <name type="scientific">Rhodoplanes tepidamans</name>
    <name type="common">Rhodoplanes cryptolactis</name>
    <dbReference type="NCBI Taxonomy" id="200616"/>
    <lineage>
        <taxon>Bacteria</taxon>
        <taxon>Pseudomonadati</taxon>
        <taxon>Pseudomonadota</taxon>
        <taxon>Alphaproteobacteria</taxon>
        <taxon>Hyphomicrobiales</taxon>
        <taxon>Nitrobacteraceae</taxon>
        <taxon>Rhodoplanes</taxon>
    </lineage>
</organism>
<feature type="domain" description="IclR-ED" evidence="6">
    <location>
        <begin position="92"/>
        <end position="275"/>
    </location>
</feature>
<keyword evidence="3" id="KW-0804">Transcription</keyword>
<dbReference type="EMBL" id="JAQQLI010000007">
    <property type="protein sequence ID" value="MDC7785388.1"/>
    <property type="molecule type" value="Genomic_DNA"/>
</dbReference>
<dbReference type="Gene3D" id="3.30.450.40">
    <property type="match status" value="1"/>
</dbReference>
<dbReference type="InterPro" id="IPR014757">
    <property type="entry name" value="Tscrpt_reg_IclR_C"/>
</dbReference>
<dbReference type="SUPFAM" id="SSF55781">
    <property type="entry name" value="GAF domain-like"/>
    <property type="match status" value="1"/>
</dbReference>
<reference evidence="7" key="2">
    <citation type="submission" date="2023-02" db="EMBL/GenBank/DDBJ databases">
        <authorList>
            <person name="Rayyan A."/>
            <person name="Meyer T."/>
            <person name="Kyndt J.A."/>
        </authorList>
    </citation>
    <scope>NUCLEOTIDE SEQUENCE</scope>
    <source>
        <strain evidence="7">DSM 9987</strain>
    </source>
</reference>
<gene>
    <name evidence="7" type="ORF">PQJ73_06810</name>
</gene>
<evidence type="ECO:0000259" key="6">
    <source>
        <dbReference type="PROSITE" id="PS51078"/>
    </source>
</evidence>
<feature type="domain" description="HTH iclR-type" evidence="5">
    <location>
        <begin position="30"/>
        <end position="91"/>
    </location>
</feature>
<evidence type="ECO:0000256" key="3">
    <source>
        <dbReference type="ARBA" id="ARBA00023163"/>
    </source>
</evidence>
<evidence type="ECO:0000313" key="7">
    <source>
        <dbReference type="EMBL" id="MDC7785388.1"/>
    </source>
</evidence>
<dbReference type="InterPro" id="IPR005471">
    <property type="entry name" value="Tscrpt_reg_IclR_N"/>
</dbReference>
<dbReference type="InterPro" id="IPR012794">
    <property type="entry name" value="PcaR_PcaU"/>
</dbReference>
<dbReference type="PANTHER" id="PTHR30136">
    <property type="entry name" value="HELIX-TURN-HELIX TRANSCRIPTIONAL REGULATOR, ICLR FAMILY"/>
    <property type="match status" value="1"/>
</dbReference>
<dbReference type="SMART" id="SM00346">
    <property type="entry name" value="HTH_ICLR"/>
    <property type="match status" value="1"/>
</dbReference>
<dbReference type="InterPro" id="IPR050707">
    <property type="entry name" value="HTH_MetabolicPath_Reg"/>
</dbReference>
<dbReference type="Proteomes" id="UP001165652">
    <property type="component" value="Unassembled WGS sequence"/>
</dbReference>
<dbReference type="PROSITE" id="PS51077">
    <property type="entry name" value="HTH_ICLR"/>
    <property type="match status" value="1"/>
</dbReference>
<keyword evidence="2" id="KW-0238">DNA-binding</keyword>
<dbReference type="InterPro" id="IPR036390">
    <property type="entry name" value="WH_DNA-bd_sf"/>
</dbReference>
<sequence length="275" mass="29449">MTEMDPDDPDEAPAAGHAAEGPVPGDPNIMTSLVRGLAVIQAFSRESASLTISQISQKTGIPRAAVRRCLYTLRALGFADTDDGRQYVLRPRILALGHAYLSSIPLARVAQPLLRRIADTLNESCSIAILDGDDIVYVARASVSRIMTIDLHVGSRLPAAFTSMGRVLLAHRPPAELDERLARVTFQPFTVHTIRDVAALRAEILRVRAAGYSVMDQELELGLRSIAVPILSADGAATAALNVGAHASRMSVADMVEKILPLLREAAEELSLCAG</sequence>
<keyword evidence="1" id="KW-0805">Transcription regulation</keyword>
<evidence type="ECO:0000256" key="4">
    <source>
        <dbReference type="SAM" id="MobiDB-lite"/>
    </source>
</evidence>
<feature type="compositionally biased region" description="Low complexity" evidence="4">
    <location>
        <begin position="12"/>
        <end position="23"/>
    </location>
</feature>
<dbReference type="PANTHER" id="PTHR30136:SF34">
    <property type="entry name" value="TRANSCRIPTIONAL REGULATOR"/>
    <property type="match status" value="1"/>
</dbReference>
<evidence type="ECO:0000256" key="2">
    <source>
        <dbReference type="ARBA" id="ARBA00023125"/>
    </source>
</evidence>